<dbReference type="AlphaFoldDB" id="A0A1X7J717"/>
<keyword evidence="2" id="KW-0472">Membrane</keyword>
<accession>A0A1X7J717</accession>
<evidence type="ECO:0000313" key="3">
    <source>
        <dbReference type="EMBL" id="SMG23533.1"/>
    </source>
</evidence>
<keyword evidence="2" id="KW-0812">Transmembrane</keyword>
<evidence type="ECO:0000313" key="4">
    <source>
        <dbReference type="Proteomes" id="UP000193420"/>
    </source>
</evidence>
<dbReference type="OrthoDB" id="1440808at2"/>
<name>A0A1X7J717_9FLAO</name>
<feature type="coiled-coil region" evidence="1">
    <location>
        <begin position="161"/>
        <end position="195"/>
    </location>
</feature>
<proteinExistence type="predicted"/>
<keyword evidence="2" id="KW-1133">Transmembrane helix</keyword>
<organism evidence="3 4">
    <name type="scientific">Arenibacter troitsensis</name>
    <dbReference type="NCBI Taxonomy" id="188872"/>
    <lineage>
        <taxon>Bacteria</taxon>
        <taxon>Pseudomonadati</taxon>
        <taxon>Bacteroidota</taxon>
        <taxon>Flavobacteriia</taxon>
        <taxon>Flavobacteriales</taxon>
        <taxon>Flavobacteriaceae</taxon>
        <taxon>Arenibacter</taxon>
    </lineage>
</organism>
<feature type="transmembrane region" description="Helical" evidence="2">
    <location>
        <begin position="130"/>
        <end position="150"/>
    </location>
</feature>
<keyword evidence="4" id="KW-1185">Reference proteome</keyword>
<dbReference type="EMBL" id="FXAO01000003">
    <property type="protein sequence ID" value="SMG23533.1"/>
    <property type="molecule type" value="Genomic_DNA"/>
</dbReference>
<reference evidence="4" key="1">
    <citation type="submission" date="2017-04" db="EMBL/GenBank/DDBJ databases">
        <authorList>
            <person name="Varghese N."/>
            <person name="Submissions S."/>
        </authorList>
    </citation>
    <scope>NUCLEOTIDE SEQUENCE [LARGE SCALE GENOMIC DNA]</scope>
    <source>
        <strain evidence="4">DSM 19835</strain>
    </source>
</reference>
<sequence>MNRYIKAMEIGLANEENGITYFDLVYQLHGTPDKVFAMEAEQTFFIWFLKNFSAMNMLYSRGASQNISYFFREFLRGNSKGSTYHKKNVDPHLYGHLNQKWFLNGEASKQYLDFQELQQSVKSANSARNWAIISIIVALFAIGISAYSVISSPNLPYDVNIIEDKTRTDELQKENNQLKEELFKAEMMVKVLEETNKQL</sequence>
<evidence type="ECO:0000256" key="2">
    <source>
        <dbReference type="SAM" id="Phobius"/>
    </source>
</evidence>
<keyword evidence="1" id="KW-0175">Coiled coil</keyword>
<dbReference type="Proteomes" id="UP000193420">
    <property type="component" value="Unassembled WGS sequence"/>
</dbReference>
<protein>
    <submittedName>
        <fullName evidence="3">Uncharacterized protein</fullName>
    </submittedName>
</protein>
<dbReference type="STRING" id="188872.SAMN03080602_01455"/>
<gene>
    <name evidence="3" type="ORF">SAMN03080602_01455</name>
</gene>
<evidence type="ECO:0000256" key="1">
    <source>
        <dbReference type="SAM" id="Coils"/>
    </source>
</evidence>
<dbReference type="RefSeq" id="WP_085497630.1">
    <property type="nucleotide sequence ID" value="NZ_FXAO01000003.1"/>
</dbReference>